<evidence type="ECO:0000256" key="1">
    <source>
        <dbReference type="SAM" id="Phobius"/>
    </source>
</evidence>
<dbReference type="GeneID" id="56439742"/>
<reference evidence="2 3" key="1">
    <citation type="journal article" date="2013" name="Genome Announc.">
        <title>Complete Genome Sequence of the Porcine Strain Brachyspira pilosicoli P43/6/78(T.).</title>
        <authorList>
            <person name="Lin C."/>
            <person name="den Bakker H.C."/>
            <person name="Suzuki H."/>
            <person name="Lefebure T."/>
            <person name="Ponnala L."/>
            <person name="Sun Q."/>
            <person name="Stanhope M.J."/>
            <person name="Wiedmann M."/>
            <person name="Duhamel G.E."/>
        </authorList>
    </citation>
    <scope>NUCLEOTIDE SEQUENCE [LARGE SCALE GENOMIC DNA]</scope>
    <source>
        <strain evidence="2 3">P43/6/78</strain>
    </source>
</reference>
<protein>
    <submittedName>
        <fullName evidence="2">Uncharacterized protein</fullName>
    </submittedName>
</protein>
<sequence>MKYLIISLVSIFFIFIIVGMVFLFRGNPGYLNYYLLDNLDDIVEGVFELIVLGIVAVIGVAFLKKIWHKL</sequence>
<keyword evidence="1" id="KW-0812">Transmembrane</keyword>
<dbReference type="EMBL" id="CP002873">
    <property type="protein sequence ID" value="AGA67029.1"/>
    <property type="molecule type" value="Genomic_DNA"/>
</dbReference>
<dbReference type="AlphaFoldDB" id="A0A3B6VYV6"/>
<feature type="transmembrane region" description="Helical" evidence="1">
    <location>
        <begin position="5"/>
        <end position="25"/>
    </location>
</feature>
<feature type="transmembrane region" description="Helical" evidence="1">
    <location>
        <begin position="45"/>
        <end position="63"/>
    </location>
</feature>
<name>A0A3B6VYV6_BRAPL</name>
<organism evidence="2 3">
    <name type="scientific">Brachyspira pilosicoli P43/6/78</name>
    <dbReference type="NCBI Taxonomy" id="1042417"/>
    <lineage>
        <taxon>Bacteria</taxon>
        <taxon>Pseudomonadati</taxon>
        <taxon>Spirochaetota</taxon>
        <taxon>Spirochaetia</taxon>
        <taxon>Brachyspirales</taxon>
        <taxon>Brachyspiraceae</taxon>
        <taxon>Brachyspira</taxon>
    </lineage>
</organism>
<proteinExistence type="predicted"/>
<keyword evidence="1" id="KW-0472">Membrane</keyword>
<keyword evidence="3" id="KW-1185">Reference proteome</keyword>
<gene>
    <name evidence="2" type="ORF">BPP43_09220</name>
</gene>
<dbReference type="Proteomes" id="UP000010793">
    <property type="component" value="Chromosome"/>
</dbReference>
<dbReference type="RefSeq" id="WP_013244119.1">
    <property type="nucleotide sequence ID" value="NC_019908.1"/>
</dbReference>
<keyword evidence="1" id="KW-1133">Transmembrane helix</keyword>
<accession>A0A3B6VYV6</accession>
<dbReference type="KEGG" id="bpip:BPP43_09220"/>
<evidence type="ECO:0000313" key="3">
    <source>
        <dbReference type="Proteomes" id="UP000010793"/>
    </source>
</evidence>
<evidence type="ECO:0000313" key="2">
    <source>
        <dbReference type="EMBL" id="AGA67029.1"/>
    </source>
</evidence>